<evidence type="ECO:0000313" key="8">
    <source>
        <dbReference type="Proteomes" id="UP000006327"/>
    </source>
</evidence>
<dbReference type="PANTHER" id="PTHR42852">
    <property type="entry name" value="THIOL:DISULFIDE INTERCHANGE PROTEIN DSBE"/>
    <property type="match status" value="1"/>
</dbReference>
<accession>K6Z9N4</accession>
<sequence>MTHWFSRKNEESAKIKDGFISAIIIGFIAARVTFVIRLWSEYQENMWQIFNLRDGGFIPYYGWMIGVLVLIVLSRGKRAFTRVYLSASFVTFCVVVPLHYTANYYSSDISIPEIPVRDSAGELINLQTFQGKPLVINYWATWCPPCRKEMPVMEAAQKQHSSVTFLFVNQGEDPMTAKRFFTSQDLEIKNVFYDPASQLSRASGAAGLPTTLFFDATGKLVDSHMGELSNASLAHYLQLLNKNDNPQKVNP</sequence>
<dbReference type="InterPro" id="IPR013766">
    <property type="entry name" value="Thioredoxin_domain"/>
</dbReference>
<dbReference type="eggNOG" id="COG0526">
    <property type="taxonomic scope" value="Bacteria"/>
</dbReference>
<dbReference type="STRING" id="493475.GARC_3206"/>
<comment type="subcellular location">
    <subcellularLocation>
        <location evidence="1">Cell envelope</location>
    </subcellularLocation>
</comment>
<dbReference type="GO" id="GO:0030313">
    <property type="term" value="C:cell envelope"/>
    <property type="evidence" value="ECO:0007669"/>
    <property type="project" value="UniProtKB-SubCell"/>
</dbReference>
<feature type="transmembrane region" description="Helical" evidence="5">
    <location>
        <begin position="83"/>
        <end position="102"/>
    </location>
</feature>
<protein>
    <submittedName>
        <fullName evidence="7">Thiol:disulfide interchange protein DsbE, putative</fullName>
    </submittedName>
</protein>
<dbReference type="InterPro" id="IPR001640">
    <property type="entry name" value="Lgt"/>
</dbReference>
<dbReference type="Pfam" id="PF01790">
    <property type="entry name" value="LGT"/>
    <property type="match status" value="1"/>
</dbReference>
<keyword evidence="5" id="KW-0812">Transmembrane</keyword>
<evidence type="ECO:0000256" key="3">
    <source>
        <dbReference type="ARBA" id="ARBA00023157"/>
    </source>
</evidence>
<dbReference type="EMBL" id="BAEO01000047">
    <property type="protein sequence ID" value="GAC20165.1"/>
    <property type="molecule type" value="Genomic_DNA"/>
</dbReference>
<reference evidence="7 8" key="1">
    <citation type="journal article" date="2017" name="Antonie Van Leeuwenhoek">
        <title>Rhizobium rhizosphaerae sp. nov., a novel species isolated from rice rhizosphere.</title>
        <authorList>
            <person name="Zhao J.J."/>
            <person name="Zhang J."/>
            <person name="Zhang R.J."/>
            <person name="Zhang C.W."/>
            <person name="Yin H.Q."/>
            <person name="Zhang X.X."/>
        </authorList>
    </citation>
    <scope>NUCLEOTIDE SEQUENCE [LARGE SCALE GENOMIC DNA]</scope>
    <source>
        <strain evidence="7 8">BSs20135</strain>
    </source>
</reference>
<dbReference type="InterPro" id="IPR050553">
    <property type="entry name" value="Thioredoxin_ResA/DsbE_sf"/>
</dbReference>
<feature type="transmembrane region" description="Helical" evidence="5">
    <location>
        <begin position="20"/>
        <end position="40"/>
    </location>
</feature>
<evidence type="ECO:0000259" key="6">
    <source>
        <dbReference type="PROSITE" id="PS51352"/>
    </source>
</evidence>
<dbReference type="GO" id="GO:0015036">
    <property type="term" value="F:disulfide oxidoreductase activity"/>
    <property type="evidence" value="ECO:0007669"/>
    <property type="project" value="UniProtKB-ARBA"/>
</dbReference>
<dbReference type="InterPro" id="IPR013740">
    <property type="entry name" value="Redoxin"/>
</dbReference>
<keyword evidence="4" id="KW-0676">Redox-active center</keyword>
<keyword evidence="3" id="KW-1015">Disulfide bond</keyword>
<dbReference type="Proteomes" id="UP000006327">
    <property type="component" value="Unassembled WGS sequence"/>
</dbReference>
<comment type="caution">
    <text evidence="7">The sequence shown here is derived from an EMBL/GenBank/DDBJ whole genome shotgun (WGS) entry which is preliminary data.</text>
</comment>
<keyword evidence="5" id="KW-1133">Transmembrane helix</keyword>
<dbReference type="GO" id="GO:0017004">
    <property type="term" value="P:cytochrome complex assembly"/>
    <property type="evidence" value="ECO:0007669"/>
    <property type="project" value="UniProtKB-KW"/>
</dbReference>
<gene>
    <name evidence="7" type="ORF">GARC_3206</name>
</gene>
<dbReference type="SUPFAM" id="SSF52833">
    <property type="entry name" value="Thioredoxin-like"/>
    <property type="match status" value="1"/>
</dbReference>
<evidence type="ECO:0000313" key="7">
    <source>
        <dbReference type="EMBL" id="GAC20165.1"/>
    </source>
</evidence>
<keyword evidence="2" id="KW-0201">Cytochrome c-type biogenesis</keyword>
<keyword evidence="5" id="KW-0472">Membrane</keyword>
<organism evidence="7 8">
    <name type="scientific">Paraglaciecola arctica BSs20135</name>
    <dbReference type="NCBI Taxonomy" id="493475"/>
    <lineage>
        <taxon>Bacteria</taxon>
        <taxon>Pseudomonadati</taxon>
        <taxon>Pseudomonadota</taxon>
        <taxon>Gammaproteobacteria</taxon>
        <taxon>Alteromonadales</taxon>
        <taxon>Alteromonadaceae</taxon>
        <taxon>Paraglaciecola</taxon>
    </lineage>
</organism>
<dbReference type="GO" id="GO:0042158">
    <property type="term" value="P:lipoprotein biosynthetic process"/>
    <property type="evidence" value="ECO:0007669"/>
    <property type="project" value="InterPro"/>
</dbReference>
<dbReference type="PANTHER" id="PTHR42852:SF6">
    <property type="entry name" value="THIOL:DISULFIDE INTERCHANGE PROTEIN DSBE"/>
    <property type="match status" value="1"/>
</dbReference>
<evidence type="ECO:0000256" key="4">
    <source>
        <dbReference type="ARBA" id="ARBA00023284"/>
    </source>
</evidence>
<dbReference type="Gene3D" id="3.40.30.10">
    <property type="entry name" value="Glutaredoxin"/>
    <property type="match status" value="1"/>
</dbReference>
<dbReference type="GO" id="GO:0008961">
    <property type="term" value="F:phosphatidylglycerol-prolipoprotein diacylglyceryl transferase activity"/>
    <property type="evidence" value="ECO:0007669"/>
    <property type="project" value="InterPro"/>
</dbReference>
<dbReference type="AlphaFoldDB" id="K6Z9N4"/>
<evidence type="ECO:0000256" key="5">
    <source>
        <dbReference type="SAM" id="Phobius"/>
    </source>
</evidence>
<name>K6Z9N4_9ALTE</name>
<proteinExistence type="predicted"/>
<feature type="transmembrane region" description="Helical" evidence="5">
    <location>
        <begin position="60"/>
        <end position="76"/>
    </location>
</feature>
<dbReference type="Pfam" id="PF08534">
    <property type="entry name" value="Redoxin"/>
    <property type="match status" value="1"/>
</dbReference>
<dbReference type="CDD" id="cd02966">
    <property type="entry name" value="TlpA_like_family"/>
    <property type="match status" value="1"/>
</dbReference>
<evidence type="ECO:0000256" key="2">
    <source>
        <dbReference type="ARBA" id="ARBA00022748"/>
    </source>
</evidence>
<dbReference type="GO" id="GO:0005886">
    <property type="term" value="C:plasma membrane"/>
    <property type="evidence" value="ECO:0007669"/>
    <property type="project" value="InterPro"/>
</dbReference>
<dbReference type="InterPro" id="IPR036249">
    <property type="entry name" value="Thioredoxin-like_sf"/>
</dbReference>
<dbReference type="PROSITE" id="PS00194">
    <property type="entry name" value="THIOREDOXIN_1"/>
    <property type="match status" value="1"/>
</dbReference>
<dbReference type="InterPro" id="IPR017937">
    <property type="entry name" value="Thioredoxin_CS"/>
</dbReference>
<dbReference type="PROSITE" id="PS51352">
    <property type="entry name" value="THIOREDOXIN_2"/>
    <property type="match status" value="1"/>
</dbReference>
<feature type="domain" description="Thioredoxin" evidence="6">
    <location>
        <begin position="105"/>
        <end position="245"/>
    </location>
</feature>
<evidence type="ECO:0000256" key="1">
    <source>
        <dbReference type="ARBA" id="ARBA00004196"/>
    </source>
</evidence>
<keyword evidence="8" id="KW-1185">Reference proteome</keyword>